<comment type="subcellular location">
    <subcellularLocation>
        <location evidence="8">Cell membrane</location>
        <topology evidence="8">Peripheral membrane protein</topology>
    </subcellularLocation>
</comment>
<accession>A0A9D1P8K2</accession>
<dbReference type="GO" id="GO:0046872">
    <property type="term" value="F:metal ion binding"/>
    <property type="evidence" value="ECO:0007669"/>
    <property type="project" value="UniProtKB-KW"/>
</dbReference>
<evidence type="ECO:0000256" key="4">
    <source>
        <dbReference type="ARBA" id="ARBA00022737"/>
    </source>
</evidence>
<dbReference type="InterPro" id="IPR017900">
    <property type="entry name" value="4Fe4S_Fe_S_CS"/>
</dbReference>
<dbReference type="GO" id="GO:0022900">
    <property type="term" value="P:electron transport chain"/>
    <property type="evidence" value="ECO:0007669"/>
    <property type="project" value="UniProtKB-UniRule"/>
</dbReference>
<comment type="cofactor">
    <cofactor evidence="8">
        <name>[4Fe-4S] cluster</name>
        <dbReference type="ChEBI" id="CHEBI:49883"/>
    </cofactor>
    <text evidence="8">Binds 2 [4Fe-4S] clusters per subunit.</text>
</comment>
<dbReference type="InterPro" id="IPR037225">
    <property type="entry name" value="Nuo51_FMN-bd_sf"/>
</dbReference>
<dbReference type="PANTHER" id="PTHR43034:SF2">
    <property type="entry name" value="ION-TRANSLOCATING OXIDOREDUCTASE COMPLEX SUBUNIT C"/>
    <property type="match status" value="1"/>
</dbReference>
<organism evidence="10 11">
    <name type="scientific">Candidatus Ornithocaccomicrobium faecavium</name>
    <dbReference type="NCBI Taxonomy" id="2840890"/>
    <lineage>
        <taxon>Bacteria</taxon>
        <taxon>Bacillati</taxon>
        <taxon>Bacillota</taxon>
        <taxon>Clostridia</taxon>
        <taxon>Candidatus Ornithocaccomicrobium</taxon>
    </lineage>
</organism>
<keyword evidence="4 8" id="KW-0677">Repeat</keyword>
<proteinExistence type="inferred from homology"/>
<name>A0A9D1P8K2_9FIRM</name>
<keyword evidence="8" id="KW-1278">Translocase</keyword>
<sequence>MVIHSFRGGIHPAAHGKERQDGLLPVREAAPPKLAAIFLSQGVGAPCKPLVKTGQRVLLGEKIGEPAGFVGAPIHSPVSGRVKGMEARPNAAGRPSEAIVIENDGLDERCESLAPVDNPLEAPAEELLSRIREAGIVGMGGAGFPAQVKLTVPREKQVDVLILNGAECEPYLSGDHHLMIEAPHDIRMGAQIAAHILGAKAIYIGVEANKPQGISALRAAAQGAGIEVCPLRTRYPQGGEKQLIYALTGRRVPSGGLPMDVGCVVLNVSTAKAICDAVVKGERVLRRVVTVTGEVAAPANLYARIGTPVGELVEACGGALETADRLILGGPMMGMAAFDLNTPVAKTTGGIVLLPPEKKAARGNCIRCARCVDACPMGLMPTRIARYSDKGMFEEAKAAHALDCIECGCCAYVCPAHLPLTQSIRAAKRELARRKG</sequence>
<dbReference type="NCBIfam" id="TIGR01945">
    <property type="entry name" value="rnfC"/>
    <property type="match status" value="1"/>
</dbReference>
<keyword evidence="5 8" id="KW-0249">Electron transport</keyword>
<evidence type="ECO:0000256" key="8">
    <source>
        <dbReference type="HAMAP-Rule" id="MF_00461"/>
    </source>
</evidence>
<dbReference type="Pfam" id="PF01512">
    <property type="entry name" value="Complex1_51K"/>
    <property type="match status" value="1"/>
</dbReference>
<dbReference type="GO" id="GO:0051539">
    <property type="term" value="F:4 iron, 4 sulfur cluster binding"/>
    <property type="evidence" value="ECO:0007669"/>
    <property type="project" value="UniProtKB-KW"/>
</dbReference>
<dbReference type="SUPFAM" id="SSF46548">
    <property type="entry name" value="alpha-helical ferredoxin"/>
    <property type="match status" value="1"/>
</dbReference>
<dbReference type="Gene3D" id="3.30.70.20">
    <property type="match status" value="1"/>
</dbReference>
<comment type="caution">
    <text evidence="10">The sequence shown here is derived from an EMBL/GenBank/DDBJ whole genome shotgun (WGS) entry which is preliminary data.</text>
</comment>
<comment type="similarity">
    <text evidence="8">Belongs to the 4Fe4S bacterial-type ferredoxin family. RnfC subfamily.</text>
</comment>
<evidence type="ECO:0000259" key="9">
    <source>
        <dbReference type="PROSITE" id="PS51379"/>
    </source>
</evidence>
<dbReference type="InterPro" id="IPR010208">
    <property type="entry name" value="Ion_transpt_RnfC/RsxC"/>
</dbReference>
<dbReference type="Pfam" id="PF10531">
    <property type="entry name" value="SLBB"/>
    <property type="match status" value="1"/>
</dbReference>
<evidence type="ECO:0000256" key="3">
    <source>
        <dbReference type="ARBA" id="ARBA00022723"/>
    </source>
</evidence>
<dbReference type="GO" id="GO:0005886">
    <property type="term" value="C:plasma membrane"/>
    <property type="evidence" value="ECO:0007669"/>
    <property type="project" value="UniProtKB-SubCell"/>
</dbReference>
<keyword evidence="8" id="KW-0472">Membrane</keyword>
<evidence type="ECO:0000313" key="11">
    <source>
        <dbReference type="Proteomes" id="UP000886884"/>
    </source>
</evidence>
<evidence type="ECO:0000256" key="5">
    <source>
        <dbReference type="ARBA" id="ARBA00022982"/>
    </source>
</evidence>
<keyword evidence="2 8" id="KW-0004">4Fe-4S</keyword>
<reference evidence="10" key="1">
    <citation type="submission" date="2020-10" db="EMBL/GenBank/DDBJ databases">
        <authorList>
            <person name="Gilroy R."/>
        </authorList>
    </citation>
    <scope>NUCLEOTIDE SEQUENCE</scope>
    <source>
        <strain evidence="10">CHK183-6373</strain>
    </source>
</reference>
<dbReference type="PROSITE" id="PS00198">
    <property type="entry name" value="4FE4S_FER_1"/>
    <property type="match status" value="1"/>
</dbReference>
<dbReference type="Proteomes" id="UP000886884">
    <property type="component" value="Unassembled WGS sequence"/>
</dbReference>
<feature type="binding site" evidence="8">
    <location>
        <position position="404"/>
    </location>
    <ligand>
        <name>[4Fe-4S] cluster</name>
        <dbReference type="ChEBI" id="CHEBI:49883"/>
        <label>2</label>
    </ligand>
</feature>
<dbReference type="Gene3D" id="3.40.50.11540">
    <property type="entry name" value="NADH-ubiquinone oxidoreductase 51kDa subunit"/>
    <property type="match status" value="1"/>
</dbReference>
<dbReference type="PANTHER" id="PTHR43034">
    <property type="entry name" value="ION-TRANSLOCATING OXIDOREDUCTASE COMPLEX SUBUNIT C"/>
    <property type="match status" value="1"/>
</dbReference>
<dbReference type="Pfam" id="PF13375">
    <property type="entry name" value="RnfC_N"/>
    <property type="match status" value="1"/>
</dbReference>
<keyword evidence="8" id="KW-1003">Cell membrane</keyword>
<evidence type="ECO:0000313" key="10">
    <source>
        <dbReference type="EMBL" id="HIV27638.1"/>
    </source>
</evidence>
<dbReference type="GO" id="GO:0009055">
    <property type="term" value="F:electron transfer activity"/>
    <property type="evidence" value="ECO:0007669"/>
    <property type="project" value="InterPro"/>
</dbReference>
<feature type="binding site" evidence="8">
    <location>
        <position position="407"/>
    </location>
    <ligand>
        <name>[4Fe-4S] cluster</name>
        <dbReference type="ChEBI" id="CHEBI:49883"/>
        <label>2</label>
    </ligand>
</feature>
<evidence type="ECO:0000256" key="1">
    <source>
        <dbReference type="ARBA" id="ARBA00022448"/>
    </source>
</evidence>
<dbReference type="HAMAP" id="MF_00461">
    <property type="entry name" value="RsxC_RnfC"/>
    <property type="match status" value="1"/>
</dbReference>
<dbReference type="InterPro" id="IPR017896">
    <property type="entry name" value="4Fe4S_Fe-S-bd"/>
</dbReference>
<protein>
    <recommendedName>
        <fullName evidence="8">Ion-translocating oxidoreductase complex subunit C</fullName>
        <ecNumber evidence="8">7.-.-.-</ecNumber>
    </recommendedName>
    <alternativeName>
        <fullName evidence="8">Rnf electron transport complex subunit C</fullName>
    </alternativeName>
</protein>
<feature type="binding site" evidence="8">
    <location>
        <position position="368"/>
    </location>
    <ligand>
        <name>[4Fe-4S] cluster</name>
        <dbReference type="ChEBI" id="CHEBI:49883"/>
        <label>1</label>
    </ligand>
</feature>
<evidence type="ECO:0000256" key="2">
    <source>
        <dbReference type="ARBA" id="ARBA00022485"/>
    </source>
</evidence>
<feature type="domain" description="4Fe-4S ferredoxin-type" evidence="9">
    <location>
        <begin position="354"/>
        <end position="385"/>
    </location>
</feature>
<keyword evidence="1 8" id="KW-0813">Transport</keyword>
<keyword evidence="3 8" id="KW-0479">Metal-binding</keyword>
<dbReference type="Gene3D" id="3.10.20.600">
    <property type="match status" value="1"/>
</dbReference>
<dbReference type="InterPro" id="IPR011538">
    <property type="entry name" value="Nuo51_FMN-bd"/>
</dbReference>
<gene>
    <name evidence="10" type="primary">rsxC</name>
    <name evidence="8" type="synonym">rnfC</name>
    <name evidence="10" type="ORF">IAA64_06685</name>
</gene>
<feature type="binding site" evidence="8">
    <location>
        <position position="375"/>
    </location>
    <ligand>
        <name>[4Fe-4S] cluster</name>
        <dbReference type="ChEBI" id="CHEBI:49883"/>
        <label>2</label>
    </ligand>
</feature>
<feature type="binding site" evidence="8">
    <location>
        <position position="365"/>
    </location>
    <ligand>
        <name>[4Fe-4S] cluster</name>
        <dbReference type="ChEBI" id="CHEBI:49883"/>
        <label>1</label>
    </ligand>
</feature>
<dbReference type="EMBL" id="DVOT01000125">
    <property type="protein sequence ID" value="HIV27638.1"/>
    <property type="molecule type" value="Genomic_DNA"/>
</dbReference>
<feature type="binding site" evidence="8">
    <location>
        <position position="414"/>
    </location>
    <ligand>
        <name>[4Fe-4S] cluster</name>
        <dbReference type="ChEBI" id="CHEBI:49883"/>
        <label>1</label>
    </ligand>
</feature>
<dbReference type="Pfam" id="PF12838">
    <property type="entry name" value="Fer4_7"/>
    <property type="match status" value="1"/>
</dbReference>
<dbReference type="AlphaFoldDB" id="A0A9D1P8K2"/>
<dbReference type="NCBIfam" id="NF003454">
    <property type="entry name" value="PRK05035.1"/>
    <property type="match status" value="1"/>
</dbReference>
<dbReference type="SUPFAM" id="SSF142019">
    <property type="entry name" value="Nqo1 FMN-binding domain-like"/>
    <property type="match status" value="1"/>
</dbReference>
<comment type="subunit">
    <text evidence="8">The complex is composed of six subunits: RnfA, RnfB, RnfC, RnfD, RnfE and RnfG.</text>
</comment>
<feature type="binding site" evidence="8">
    <location>
        <position position="410"/>
    </location>
    <ligand>
        <name>[4Fe-4S] cluster</name>
        <dbReference type="ChEBI" id="CHEBI:49883"/>
        <label>2</label>
    </ligand>
</feature>
<evidence type="ECO:0000256" key="6">
    <source>
        <dbReference type="ARBA" id="ARBA00023004"/>
    </source>
</evidence>
<dbReference type="InterPro" id="IPR019554">
    <property type="entry name" value="Soluble_ligand-bd"/>
</dbReference>
<keyword evidence="6 8" id="KW-0408">Iron</keyword>
<dbReference type="PROSITE" id="PS51379">
    <property type="entry name" value="4FE4S_FER_2"/>
    <property type="match status" value="1"/>
</dbReference>
<reference evidence="10" key="2">
    <citation type="journal article" date="2021" name="PeerJ">
        <title>Extensive microbial diversity within the chicken gut microbiome revealed by metagenomics and culture.</title>
        <authorList>
            <person name="Gilroy R."/>
            <person name="Ravi A."/>
            <person name="Getino M."/>
            <person name="Pursley I."/>
            <person name="Horton D.L."/>
            <person name="Alikhan N.F."/>
            <person name="Baker D."/>
            <person name="Gharbi K."/>
            <person name="Hall N."/>
            <person name="Watson M."/>
            <person name="Adriaenssens E.M."/>
            <person name="Foster-Nyarko E."/>
            <person name="Jarju S."/>
            <person name="Secka A."/>
            <person name="Antonio M."/>
            <person name="Oren A."/>
            <person name="Chaudhuri R.R."/>
            <person name="La Ragione R."/>
            <person name="Hildebrand F."/>
            <person name="Pallen M.J."/>
        </authorList>
    </citation>
    <scope>NUCLEOTIDE SEQUENCE</scope>
    <source>
        <strain evidence="10">CHK183-6373</strain>
    </source>
</reference>
<dbReference type="EC" id="7.-.-.-" evidence="8"/>
<dbReference type="InterPro" id="IPR026902">
    <property type="entry name" value="RnfC_N"/>
</dbReference>
<feature type="binding site" evidence="8">
    <location>
        <position position="371"/>
    </location>
    <ligand>
        <name>[4Fe-4S] cluster</name>
        <dbReference type="ChEBI" id="CHEBI:49883"/>
        <label>1</label>
    </ligand>
</feature>
<evidence type="ECO:0000256" key="7">
    <source>
        <dbReference type="ARBA" id="ARBA00023014"/>
    </source>
</evidence>
<keyword evidence="7 8" id="KW-0411">Iron-sulfur</keyword>
<comment type="function">
    <text evidence="8">Part of a membrane-bound complex that couples electron transfer with translocation of ions across the membrane.</text>
</comment>